<evidence type="ECO:0000313" key="1">
    <source>
        <dbReference type="EMBL" id="KAK1861621.1"/>
    </source>
</evidence>
<sequence length="413" mass="44101">MAFVAVAPVGIGATAPAARATCQIGVSAFVGRDHVAARLPAATAPVHMSINDAGVKAASSTASTADTVSASKEPLLVRAARGETTERPPVWMMRQAGRYMKVYQELAKKHPSFRERSEVSELSTEISLQPWTAFRPDGVILFSDILTPLPGMGVGFDIPDKGPVISPPLRSEGAIRAVHTLDPDAACPFVGQTLRDLRTEVGGEAAVLGFVGAPYTLATYCIEGGSSKSYSAIKKMAYTEPALLHSLLTKFADNIAKYCCYQIENGAQAVQMFDSWAGQLSPVDYDLFAGPYQRSVVEQVKAVHPDVPFIIYISQGGVLLEKMAATGVDVVSVDWTVDMADARARLGADMGVQGNLDPAVLLGSKELITERVIDVIRKAGPTGHVMNLGHGVLPITPEENVAHYFKTAQDFSW</sequence>
<organism evidence="1 2">
    <name type="scientific">Pyropia yezoensis</name>
    <name type="common">Susabi-nori</name>
    <name type="synonym">Porphyra yezoensis</name>
    <dbReference type="NCBI Taxonomy" id="2788"/>
    <lineage>
        <taxon>Eukaryota</taxon>
        <taxon>Rhodophyta</taxon>
        <taxon>Bangiophyceae</taxon>
        <taxon>Bangiales</taxon>
        <taxon>Bangiaceae</taxon>
        <taxon>Pyropia</taxon>
    </lineage>
</organism>
<comment type="caution">
    <text evidence="1">The sequence shown here is derived from an EMBL/GenBank/DDBJ whole genome shotgun (WGS) entry which is preliminary data.</text>
</comment>
<evidence type="ECO:0000313" key="2">
    <source>
        <dbReference type="Proteomes" id="UP000798662"/>
    </source>
</evidence>
<dbReference type="EMBL" id="CM020618">
    <property type="protein sequence ID" value="KAK1861621.1"/>
    <property type="molecule type" value="Genomic_DNA"/>
</dbReference>
<gene>
    <name evidence="1" type="ORF">I4F81_004203</name>
</gene>
<reference evidence="1" key="1">
    <citation type="submission" date="2019-11" db="EMBL/GenBank/DDBJ databases">
        <title>Nori genome reveals adaptations in red seaweeds to the harsh intertidal environment.</title>
        <authorList>
            <person name="Wang D."/>
            <person name="Mao Y."/>
        </authorList>
    </citation>
    <scope>NUCLEOTIDE SEQUENCE</scope>
    <source>
        <tissue evidence="1">Gametophyte</tissue>
    </source>
</reference>
<protein>
    <submittedName>
        <fullName evidence="1">Uncharacterized protein</fullName>
    </submittedName>
</protein>
<name>A0ACC3BVX3_PYRYE</name>
<accession>A0ACC3BVX3</accession>
<proteinExistence type="predicted"/>
<keyword evidence="2" id="KW-1185">Reference proteome</keyword>
<dbReference type="Proteomes" id="UP000798662">
    <property type="component" value="Chromosome 1"/>
</dbReference>